<feature type="compositionally biased region" description="Acidic residues" evidence="1">
    <location>
        <begin position="345"/>
        <end position="354"/>
    </location>
</feature>
<feature type="compositionally biased region" description="Low complexity" evidence="1">
    <location>
        <begin position="1"/>
        <end position="14"/>
    </location>
</feature>
<dbReference type="AlphaFoldDB" id="A0AAF0F810"/>
<keyword evidence="3" id="KW-0808">Transferase</keyword>
<feature type="transmembrane region" description="Helical" evidence="2">
    <location>
        <begin position="87"/>
        <end position="107"/>
    </location>
</feature>
<feature type="transmembrane region" description="Helical" evidence="2">
    <location>
        <begin position="186"/>
        <end position="208"/>
    </location>
</feature>
<evidence type="ECO:0000313" key="3">
    <source>
        <dbReference type="EMBL" id="WFD42099.1"/>
    </source>
</evidence>
<sequence length="463" mass="53116">MDSSTRTSSLATSSENESDDEELRESYDLLDLAPVPKHPPLRAALSPIESLWVIGVVALMLFLSMTPQLFVILPYYRMTRSFSFEQLLRALVPFNILVAYMFLTYAICLSSDAGGVPRDWSPDEAMEQHGVTLTAEHRARNHAHFMRFLVAVSACGAYMLSMISLRVGDWWNTDWYLTRPSNSETVMIVLNYIVGVPPIAMTSLMMWYQVYLLSINATTIETHEQDRVTRLIRRGQIPYIEYPFDVGLWRNVTDVMGSNIMTWLWPFSDPVHDGLSFSTCQPYPEAQFLWPPRDPRTVRRRRRPESTSPFTYGHERLNPALQPSNSSLSPAELGRRSQYALNGPPEDDDDESDWGEFSHPGSRVRVRRGSEGYEIQMPTYNRMHQEMQVTPDLDLPGLHQRPSSALERDDNRNELQRDHYVTDSDQKSPKIINVGADIEGESDSTSTNHLFRRHIVQDAFSYR</sequence>
<dbReference type="PANTHER" id="PTHR12246">
    <property type="entry name" value="PALMITOYLTRANSFERASE ZDHHC16"/>
    <property type="match status" value="1"/>
</dbReference>
<evidence type="ECO:0000256" key="2">
    <source>
        <dbReference type="SAM" id="Phobius"/>
    </source>
</evidence>
<evidence type="ECO:0000256" key="1">
    <source>
        <dbReference type="SAM" id="MobiDB-lite"/>
    </source>
</evidence>
<keyword evidence="2" id="KW-1133">Transmembrane helix</keyword>
<dbReference type="EC" id="2.3.1.225" evidence="3"/>
<keyword evidence="2" id="KW-0472">Membrane</keyword>
<organism evidence="3 4">
    <name type="scientific">Malassezia psittaci</name>
    <dbReference type="NCBI Taxonomy" id="1821823"/>
    <lineage>
        <taxon>Eukaryota</taxon>
        <taxon>Fungi</taxon>
        <taxon>Dikarya</taxon>
        <taxon>Basidiomycota</taxon>
        <taxon>Ustilaginomycotina</taxon>
        <taxon>Malasseziomycetes</taxon>
        <taxon>Malasseziales</taxon>
        <taxon>Malasseziaceae</taxon>
        <taxon>Malassezia</taxon>
    </lineage>
</organism>
<reference evidence="3" key="1">
    <citation type="submission" date="2023-02" db="EMBL/GenBank/DDBJ databases">
        <title>Mating type loci evolution in Malassezia.</title>
        <authorList>
            <person name="Coelho M.A."/>
        </authorList>
    </citation>
    <scope>NUCLEOTIDE SEQUENCE</scope>
    <source>
        <strain evidence="3">CBS 14136</strain>
    </source>
</reference>
<feature type="region of interest" description="Disordered" evidence="1">
    <location>
        <begin position="294"/>
        <end position="370"/>
    </location>
</feature>
<feature type="transmembrane region" description="Helical" evidence="2">
    <location>
        <begin position="145"/>
        <end position="165"/>
    </location>
</feature>
<dbReference type="GO" id="GO:0019706">
    <property type="term" value="F:protein-cysteine S-palmitoyltransferase activity"/>
    <property type="evidence" value="ECO:0007669"/>
    <property type="project" value="UniProtKB-EC"/>
</dbReference>
<feature type="region of interest" description="Disordered" evidence="1">
    <location>
        <begin position="1"/>
        <end position="22"/>
    </location>
</feature>
<gene>
    <name evidence="3" type="primary">PFA4</name>
    <name evidence="3" type="ORF">MPSI1_000737</name>
</gene>
<feature type="region of interest" description="Disordered" evidence="1">
    <location>
        <begin position="393"/>
        <end position="413"/>
    </location>
</feature>
<keyword evidence="4" id="KW-1185">Reference proteome</keyword>
<accession>A0AAF0F810</accession>
<keyword evidence="2" id="KW-0812">Transmembrane</keyword>
<evidence type="ECO:0000313" key="4">
    <source>
        <dbReference type="Proteomes" id="UP001214628"/>
    </source>
</evidence>
<dbReference type="Proteomes" id="UP001214628">
    <property type="component" value="Chromosome 1"/>
</dbReference>
<dbReference type="EMBL" id="CP118375">
    <property type="protein sequence ID" value="WFD42099.1"/>
    <property type="molecule type" value="Genomic_DNA"/>
</dbReference>
<keyword evidence="3" id="KW-0012">Acyltransferase</keyword>
<proteinExistence type="predicted"/>
<dbReference type="InterPro" id="IPR039859">
    <property type="entry name" value="PFA4/ZDH16/20/ERF2-like"/>
</dbReference>
<protein>
    <submittedName>
        <fullName evidence="3">Protein S-acyltransferase</fullName>
        <ecNumber evidence="3">2.3.1.225</ecNumber>
    </submittedName>
</protein>
<feature type="transmembrane region" description="Helical" evidence="2">
    <location>
        <begin position="51"/>
        <end position="75"/>
    </location>
</feature>
<name>A0AAF0F810_9BASI</name>